<organism evidence="1 2">
    <name type="scientific">Phlebia brevispora</name>
    <dbReference type="NCBI Taxonomy" id="194682"/>
    <lineage>
        <taxon>Eukaryota</taxon>
        <taxon>Fungi</taxon>
        <taxon>Dikarya</taxon>
        <taxon>Basidiomycota</taxon>
        <taxon>Agaricomycotina</taxon>
        <taxon>Agaricomycetes</taxon>
        <taxon>Polyporales</taxon>
        <taxon>Meruliaceae</taxon>
        <taxon>Phlebia</taxon>
    </lineage>
</organism>
<evidence type="ECO:0000313" key="2">
    <source>
        <dbReference type="Proteomes" id="UP001148662"/>
    </source>
</evidence>
<name>A0ACC1S9Z4_9APHY</name>
<protein>
    <submittedName>
        <fullName evidence="1">Uncharacterized protein</fullName>
    </submittedName>
</protein>
<accession>A0ACC1S9Z4</accession>
<evidence type="ECO:0000313" key="1">
    <source>
        <dbReference type="EMBL" id="KAJ3535255.1"/>
    </source>
</evidence>
<reference evidence="1" key="1">
    <citation type="submission" date="2022-07" db="EMBL/GenBank/DDBJ databases">
        <title>Genome Sequence of Phlebia brevispora.</title>
        <authorList>
            <person name="Buettner E."/>
        </authorList>
    </citation>
    <scope>NUCLEOTIDE SEQUENCE</scope>
    <source>
        <strain evidence="1">MPL23</strain>
    </source>
</reference>
<proteinExistence type="predicted"/>
<gene>
    <name evidence="1" type="ORF">NM688_g7005</name>
</gene>
<dbReference type="EMBL" id="JANHOG010001551">
    <property type="protein sequence ID" value="KAJ3535255.1"/>
    <property type="molecule type" value="Genomic_DNA"/>
</dbReference>
<comment type="caution">
    <text evidence="1">The sequence shown here is derived from an EMBL/GenBank/DDBJ whole genome shotgun (WGS) entry which is preliminary data.</text>
</comment>
<dbReference type="Proteomes" id="UP001148662">
    <property type="component" value="Unassembled WGS sequence"/>
</dbReference>
<keyword evidence="2" id="KW-1185">Reference proteome</keyword>
<sequence length="772" mass="87145">MSQASPAELLASRKDVESSSTVRKTPTDPEFLQHHLSTCPNNAWITYSCLPSQQQELIRSVVNTTGQEKTIYKPFSDFLTYLSGRIHSSLSARRNESVPVIEFIPNGTKRMVGHPDKFDPIAAYGPECVGVEGPRTNLEVRTRPNGQIEYTAIPYHRANTLIKIKPDSKNGALQSISYAWRHLEACPDRPGVYCLAVNCRYYQIAWVDSAGPVTSPRYAWKNGEHYQLDPLLCYLYSLYVPPASHTMRDPTITVHRLDTHLPLTWDIHSGGKIYEDCKLISFQPPWGRRTTVFLHIKDGQRTIIKDYYRNKKGRYNEEDFLARIHSDVLMPGVVRLVSSEEVKAYGEVITTAPRPELEDSNDRVACRTKMRLIFSSVGQKLDKVSSLKELLMVFFDLNEIHRALLHVGVLHRDISANNILIRPKHRSFKGDVQLSSNPKLMSDILWTETTNTTADRSTCLLIDFDNSANLFSSTENATENVKVLAQRTGTPMYIARSISSGVVLPKRWHRRYFPMPELSGKAKELYDKTWGAATYEEYCDRNGTCHGSTVPDNNTLRALYAKLSTKPVCHRPHHDVESMFWTLFVTALKAVPKSDLEDVQSGAFLRIWGAFEKHDIGPIGPTEVDGRDIVLRDLIEEGPDTLDHILHPAFLATPLPDLLANLAQHISPEYDFLQGMSKADHLHEAWRRLLLECLVQIDGSPGLDVELDPNARRGRKLKRGRLNYSSDGDNSDVDDEGDSRGKPRARTADSSAVHSLGRLNPPEYVHSCRTVP</sequence>